<reference evidence="2" key="1">
    <citation type="submission" date="2023-06" db="EMBL/GenBank/DDBJ databases">
        <title>Genome-scale phylogeny and comparative genomics of the fungal order Sordariales.</title>
        <authorList>
            <consortium name="Lawrence Berkeley National Laboratory"/>
            <person name="Hensen N."/>
            <person name="Bonometti L."/>
            <person name="Westerberg I."/>
            <person name="Brannstrom I.O."/>
            <person name="Guillou S."/>
            <person name="Cros-Aarteil S."/>
            <person name="Calhoun S."/>
            <person name="Haridas S."/>
            <person name="Kuo A."/>
            <person name="Mondo S."/>
            <person name="Pangilinan J."/>
            <person name="Riley R."/>
            <person name="Labutti K."/>
            <person name="Andreopoulos B."/>
            <person name="Lipzen A."/>
            <person name="Chen C."/>
            <person name="Yanf M."/>
            <person name="Daum C."/>
            <person name="Ng V."/>
            <person name="Clum A."/>
            <person name="Steindorff A."/>
            <person name="Ohm R."/>
            <person name="Martin F."/>
            <person name="Silar P."/>
            <person name="Natvig D."/>
            <person name="Lalanne C."/>
            <person name="Gautier V."/>
            <person name="Ament-Velasquez S.L."/>
            <person name="Kruys A."/>
            <person name="Hutchinson M.I."/>
            <person name="Powell A.J."/>
            <person name="Barry K."/>
            <person name="Miller A.N."/>
            <person name="Grigoriev I.V."/>
            <person name="Debuchy R."/>
            <person name="Gladieux P."/>
            <person name="Thoren M.H."/>
            <person name="Johannesson H."/>
        </authorList>
    </citation>
    <scope>NUCLEOTIDE SEQUENCE</scope>
    <source>
        <strain evidence="2">CBS 307.81</strain>
    </source>
</reference>
<sequence length="160" mass="16628">MATSNSFSPAAFAPSRNVTPCRPLPIVGEDDLEMGPMPSIRTVASVSASSLMLASGPLQESVVPTAASTSGQATAFISLLSPAWLLAWASPFGAGSVSARSNSIASLPSEEEQTKTIEDEEAWNSVPSKKSKKRRTEDGDVSAPRNSFVSLGGGADEDDR</sequence>
<dbReference type="AlphaFoldDB" id="A0AA39ZEM5"/>
<keyword evidence="3" id="KW-1185">Reference proteome</keyword>
<dbReference type="EMBL" id="JAULSY010000047">
    <property type="protein sequence ID" value="KAK0669110.1"/>
    <property type="molecule type" value="Genomic_DNA"/>
</dbReference>
<dbReference type="Proteomes" id="UP001174997">
    <property type="component" value="Unassembled WGS sequence"/>
</dbReference>
<name>A0AA39ZEM5_9PEZI</name>
<protein>
    <submittedName>
        <fullName evidence="2">Uncharacterized protein</fullName>
    </submittedName>
</protein>
<evidence type="ECO:0000256" key="1">
    <source>
        <dbReference type="SAM" id="MobiDB-lite"/>
    </source>
</evidence>
<evidence type="ECO:0000313" key="3">
    <source>
        <dbReference type="Proteomes" id="UP001174997"/>
    </source>
</evidence>
<proteinExistence type="predicted"/>
<evidence type="ECO:0000313" key="2">
    <source>
        <dbReference type="EMBL" id="KAK0669110.1"/>
    </source>
</evidence>
<organism evidence="2 3">
    <name type="scientific">Cercophora samala</name>
    <dbReference type="NCBI Taxonomy" id="330535"/>
    <lineage>
        <taxon>Eukaryota</taxon>
        <taxon>Fungi</taxon>
        <taxon>Dikarya</taxon>
        <taxon>Ascomycota</taxon>
        <taxon>Pezizomycotina</taxon>
        <taxon>Sordariomycetes</taxon>
        <taxon>Sordariomycetidae</taxon>
        <taxon>Sordariales</taxon>
        <taxon>Lasiosphaeriaceae</taxon>
        <taxon>Cercophora</taxon>
    </lineage>
</organism>
<comment type="caution">
    <text evidence="2">The sequence shown here is derived from an EMBL/GenBank/DDBJ whole genome shotgun (WGS) entry which is preliminary data.</text>
</comment>
<gene>
    <name evidence="2" type="ORF">QBC41DRAFT_337124</name>
</gene>
<feature type="region of interest" description="Disordered" evidence="1">
    <location>
        <begin position="95"/>
        <end position="160"/>
    </location>
</feature>
<accession>A0AA39ZEM5</accession>